<dbReference type="Pfam" id="PF00746">
    <property type="entry name" value="Gram_pos_anchor"/>
    <property type="match status" value="1"/>
</dbReference>
<evidence type="ECO:0000256" key="3">
    <source>
        <dbReference type="ARBA" id="ARBA00022525"/>
    </source>
</evidence>
<evidence type="ECO:0000256" key="1">
    <source>
        <dbReference type="ARBA" id="ARBA00004168"/>
    </source>
</evidence>
<dbReference type="EMBL" id="PZHR01000537">
    <property type="protein sequence ID" value="PTK47062.1"/>
    <property type="molecule type" value="Genomic_DNA"/>
</dbReference>
<protein>
    <recommendedName>
        <fullName evidence="7">Gram-positive cocci surface proteins LPxTG domain-containing protein</fullName>
    </recommendedName>
</protein>
<evidence type="ECO:0000256" key="6">
    <source>
        <dbReference type="SAM" id="Phobius"/>
    </source>
</evidence>
<feature type="non-terminal residue" evidence="8">
    <location>
        <position position="1"/>
    </location>
</feature>
<feature type="transmembrane region" description="Helical" evidence="6">
    <location>
        <begin position="15"/>
        <end position="33"/>
    </location>
</feature>
<organism evidence="8 9">
    <name type="scientific">Staphylococcus nepalensis</name>
    <dbReference type="NCBI Taxonomy" id="214473"/>
    <lineage>
        <taxon>Bacteria</taxon>
        <taxon>Bacillati</taxon>
        <taxon>Bacillota</taxon>
        <taxon>Bacilli</taxon>
        <taxon>Bacillales</taxon>
        <taxon>Staphylococcaceae</taxon>
        <taxon>Staphylococcus</taxon>
    </lineage>
</organism>
<comment type="subcellular location">
    <subcellularLocation>
        <location evidence="1">Secreted</location>
        <location evidence="1">Cell wall</location>
        <topology evidence="1">Peptidoglycan-anchor</topology>
    </subcellularLocation>
</comment>
<dbReference type="RefSeq" id="WP_142401980.1">
    <property type="nucleotide sequence ID" value="NZ_PZHR01000537.1"/>
</dbReference>
<proteinExistence type="predicted"/>
<dbReference type="NCBIfam" id="TIGR01167">
    <property type="entry name" value="LPXTG_anchor"/>
    <property type="match status" value="1"/>
</dbReference>
<keyword evidence="4" id="KW-0732">Signal</keyword>
<keyword evidence="6" id="KW-1133">Transmembrane helix</keyword>
<dbReference type="InterPro" id="IPR019931">
    <property type="entry name" value="LPXTG_anchor"/>
</dbReference>
<evidence type="ECO:0000256" key="4">
    <source>
        <dbReference type="ARBA" id="ARBA00022729"/>
    </source>
</evidence>
<dbReference type="AlphaFoldDB" id="A0A2T4S5Y0"/>
<reference evidence="8 9" key="1">
    <citation type="journal article" date="2016" name="Front. Microbiol.">
        <title>Comprehensive Phylogenetic Analysis of Bovine Non-aureus Staphylococci Species Based on Whole-Genome Sequencing.</title>
        <authorList>
            <person name="Naushad S."/>
            <person name="Barkema H.W."/>
            <person name="Luby C."/>
            <person name="Condas L.A."/>
            <person name="Nobrega D.B."/>
            <person name="Carson D.A."/>
            <person name="De Buck J."/>
        </authorList>
    </citation>
    <scope>NUCLEOTIDE SEQUENCE [LARGE SCALE GENOMIC DNA]</scope>
    <source>
        <strain evidence="8 9">SNUC 4337</strain>
    </source>
</reference>
<dbReference type="Proteomes" id="UP000240400">
    <property type="component" value="Unassembled WGS sequence"/>
</dbReference>
<keyword evidence="5" id="KW-0572">Peptidoglycan-anchor</keyword>
<feature type="domain" description="Gram-positive cocci surface proteins LPxTG" evidence="7">
    <location>
        <begin position="2"/>
        <end position="36"/>
    </location>
</feature>
<dbReference type="OrthoDB" id="9775118at2"/>
<evidence type="ECO:0000256" key="2">
    <source>
        <dbReference type="ARBA" id="ARBA00022512"/>
    </source>
</evidence>
<keyword evidence="6" id="KW-0472">Membrane</keyword>
<evidence type="ECO:0000313" key="9">
    <source>
        <dbReference type="Proteomes" id="UP000240400"/>
    </source>
</evidence>
<keyword evidence="3" id="KW-0964">Secreted</keyword>
<evidence type="ECO:0000256" key="5">
    <source>
        <dbReference type="ARBA" id="ARBA00023088"/>
    </source>
</evidence>
<gene>
    <name evidence="8" type="ORF">BUZ61_15805</name>
</gene>
<name>A0A2T4S5Y0_9STAP</name>
<keyword evidence="2" id="KW-0134">Cell wall</keyword>
<evidence type="ECO:0000313" key="8">
    <source>
        <dbReference type="EMBL" id="PTK47062.1"/>
    </source>
</evidence>
<evidence type="ECO:0000259" key="7">
    <source>
        <dbReference type="Pfam" id="PF00746"/>
    </source>
</evidence>
<accession>A0A2T4S5Y0</accession>
<sequence>SNTDQTLPDTGSNDFPVWPIGLVLTGLGVAYISRKRDHAA</sequence>
<keyword evidence="6" id="KW-0812">Transmembrane</keyword>
<comment type="caution">
    <text evidence="8">The sequence shown here is derived from an EMBL/GenBank/DDBJ whole genome shotgun (WGS) entry which is preliminary data.</text>
</comment>